<feature type="compositionally biased region" description="Basic and acidic residues" evidence="7">
    <location>
        <begin position="235"/>
        <end position="244"/>
    </location>
</feature>
<dbReference type="AlphaFoldDB" id="A0A1L9RT63"/>
<dbReference type="GeneID" id="63755177"/>
<dbReference type="OrthoDB" id="4337792at2759"/>
<dbReference type="InterPro" id="IPR007219">
    <property type="entry name" value="XnlR_reg_dom"/>
</dbReference>
<dbReference type="CDD" id="cd12148">
    <property type="entry name" value="fungal_TF_MHR"/>
    <property type="match status" value="1"/>
</dbReference>
<evidence type="ECO:0000256" key="2">
    <source>
        <dbReference type="ARBA" id="ARBA00022833"/>
    </source>
</evidence>
<dbReference type="CDD" id="cd00067">
    <property type="entry name" value="GAL4"/>
    <property type="match status" value="1"/>
</dbReference>
<gene>
    <name evidence="9" type="ORF">ASPWEDRAFT_734247</name>
</gene>
<dbReference type="PROSITE" id="PS00463">
    <property type="entry name" value="ZN2_CY6_FUNGAL_1"/>
    <property type="match status" value="1"/>
</dbReference>
<dbReference type="SUPFAM" id="SSF57701">
    <property type="entry name" value="Zn2/Cys6 DNA-binding domain"/>
    <property type="match status" value="1"/>
</dbReference>
<keyword evidence="2" id="KW-0862">Zinc</keyword>
<dbReference type="Proteomes" id="UP000184383">
    <property type="component" value="Unassembled WGS sequence"/>
</dbReference>
<keyword evidence="3" id="KW-0805">Transcription regulation</keyword>
<evidence type="ECO:0000256" key="1">
    <source>
        <dbReference type="ARBA" id="ARBA00022723"/>
    </source>
</evidence>
<evidence type="ECO:0000256" key="6">
    <source>
        <dbReference type="ARBA" id="ARBA00023242"/>
    </source>
</evidence>
<feature type="region of interest" description="Disordered" evidence="7">
    <location>
        <begin position="849"/>
        <end position="874"/>
    </location>
</feature>
<keyword evidence="4" id="KW-0238">DNA-binding</keyword>
<dbReference type="Pfam" id="PF04082">
    <property type="entry name" value="Fungal_trans"/>
    <property type="match status" value="1"/>
</dbReference>
<evidence type="ECO:0000259" key="8">
    <source>
        <dbReference type="PROSITE" id="PS50048"/>
    </source>
</evidence>
<organism evidence="9 10">
    <name type="scientific">Aspergillus wentii DTO 134E9</name>
    <dbReference type="NCBI Taxonomy" id="1073089"/>
    <lineage>
        <taxon>Eukaryota</taxon>
        <taxon>Fungi</taxon>
        <taxon>Dikarya</taxon>
        <taxon>Ascomycota</taxon>
        <taxon>Pezizomycotina</taxon>
        <taxon>Eurotiomycetes</taxon>
        <taxon>Eurotiomycetidae</taxon>
        <taxon>Eurotiales</taxon>
        <taxon>Aspergillaceae</taxon>
        <taxon>Aspergillus</taxon>
        <taxon>Aspergillus subgen. Cremei</taxon>
    </lineage>
</organism>
<dbReference type="Pfam" id="PF00172">
    <property type="entry name" value="Zn_clus"/>
    <property type="match status" value="1"/>
</dbReference>
<dbReference type="InterPro" id="IPR051430">
    <property type="entry name" value="Fungal_TF_Env_Response"/>
</dbReference>
<dbReference type="SMART" id="SM00066">
    <property type="entry name" value="GAL4"/>
    <property type="match status" value="1"/>
</dbReference>
<proteinExistence type="predicted"/>
<reference evidence="10" key="1">
    <citation type="journal article" date="2017" name="Genome Biol.">
        <title>Comparative genomics reveals high biological diversity and specific adaptations in the industrially and medically important fungal genus Aspergillus.</title>
        <authorList>
            <person name="de Vries R.P."/>
            <person name="Riley R."/>
            <person name="Wiebenga A."/>
            <person name="Aguilar-Osorio G."/>
            <person name="Amillis S."/>
            <person name="Uchima C.A."/>
            <person name="Anderluh G."/>
            <person name="Asadollahi M."/>
            <person name="Askin M."/>
            <person name="Barry K."/>
            <person name="Battaglia E."/>
            <person name="Bayram O."/>
            <person name="Benocci T."/>
            <person name="Braus-Stromeyer S.A."/>
            <person name="Caldana C."/>
            <person name="Canovas D."/>
            <person name="Cerqueira G.C."/>
            <person name="Chen F."/>
            <person name="Chen W."/>
            <person name="Choi C."/>
            <person name="Clum A."/>
            <person name="Dos Santos R.A."/>
            <person name="Damasio A.R."/>
            <person name="Diallinas G."/>
            <person name="Emri T."/>
            <person name="Fekete E."/>
            <person name="Flipphi M."/>
            <person name="Freyberg S."/>
            <person name="Gallo A."/>
            <person name="Gournas C."/>
            <person name="Habgood R."/>
            <person name="Hainaut M."/>
            <person name="Harispe M.L."/>
            <person name="Henrissat B."/>
            <person name="Hilden K.S."/>
            <person name="Hope R."/>
            <person name="Hossain A."/>
            <person name="Karabika E."/>
            <person name="Karaffa L."/>
            <person name="Karanyi Z."/>
            <person name="Krasevec N."/>
            <person name="Kuo A."/>
            <person name="Kusch H."/>
            <person name="LaButti K."/>
            <person name="Lagendijk E.L."/>
            <person name="Lapidus A."/>
            <person name="Levasseur A."/>
            <person name="Lindquist E."/>
            <person name="Lipzen A."/>
            <person name="Logrieco A.F."/>
            <person name="MacCabe A."/>
            <person name="Maekelae M.R."/>
            <person name="Malavazi I."/>
            <person name="Melin P."/>
            <person name="Meyer V."/>
            <person name="Mielnichuk N."/>
            <person name="Miskei M."/>
            <person name="Molnar A.P."/>
            <person name="Mule G."/>
            <person name="Ngan C.Y."/>
            <person name="Orejas M."/>
            <person name="Orosz E."/>
            <person name="Ouedraogo J.P."/>
            <person name="Overkamp K.M."/>
            <person name="Park H.-S."/>
            <person name="Perrone G."/>
            <person name="Piumi F."/>
            <person name="Punt P.J."/>
            <person name="Ram A.F."/>
            <person name="Ramon A."/>
            <person name="Rauscher S."/>
            <person name="Record E."/>
            <person name="Riano-Pachon D.M."/>
            <person name="Robert V."/>
            <person name="Roehrig J."/>
            <person name="Ruller R."/>
            <person name="Salamov A."/>
            <person name="Salih N.S."/>
            <person name="Samson R.A."/>
            <person name="Sandor E."/>
            <person name="Sanguinetti M."/>
            <person name="Schuetze T."/>
            <person name="Sepcic K."/>
            <person name="Shelest E."/>
            <person name="Sherlock G."/>
            <person name="Sophianopoulou V."/>
            <person name="Squina F.M."/>
            <person name="Sun H."/>
            <person name="Susca A."/>
            <person name="Todd R.B."/>
            <person name="Tsang A."/>
            <person name="Unkles S.E."/>
            <person name="van de Wiele N."/>
            <person name="van Rossen-Uffink D."/>
            <person name="Oliveira J.V."/>
            <person name="Vesth T.C."/>
            <person name="Visser J."/>
            <person name="Yu J.-H."/>
            <person name="Zhou M."/>
            <person name="Andersen M.R."/>
            <person name="Archer D.B."/>
            <person name="Baker S.E."/>
            <person name="Benoit I."/>
            <person name="Brakhage A.A."/>
            <person name="Braus G.H."/>
            <person name="Fischer R."/>
            <person name="Frisvad J.C."/>
            <person name="Goldman G.H."/>
            <person name="Houbraken J."/>
            <person name="Oakley B."/>
            <person name="Pocsi I."/>
            <person name="Scazzocchio C."/>
            <person name="Seiboth B."/>
            <person name="vanKuyk P.A."/>
            <person name="Wortman J."/>
            <person name="Dyer P.S."/>
            <person name="Grigoriev I.V."/>
        </authorList>
    </citation>
    <scope>NUCLEOTIDE SEQUENCE [LARGE SCALE GENOMIC DNA]</scope>
    <source>
        <strain evidence="10">DTO 134E9</strain>
    </source>
</reference>
<evidence type="ECO:0000256" key="7">
    <source>
        <dbReference type="SAM" id="MobiDB-lite"/>
    </source>
</evidence>
<feature type="compositionally biased region" description="Low complexity" evidence="7">
    <location>
        <begin position="849"/>
        <end position="863"/>
    </location>
</feature>
<dbReference type="Gene3D" id="4.10.240.10">
    <property type="entry name" value="Zn(2)-C6 fungal-type DNA-binding domain"/>
    <property type="match status" value="1"/>
</dbReference>
<dbReference type="GO" id="GO:0005634">
    <property type="term" value="C:nucleus"/>
    <property type="evidence" value="ECO:0007669"/>
    <property type="project" value="TreeGrafter"/>
</dbReference>
<name>A0A1L9RT63_ASPWE</name>
<sequence>MPHCQHFMSLHQVFQALAFRPLPEHDGLGPVPMAYAFYVMMQLGYSKYVIQEGDRGSTISAMLLLVEWHVKAINSPRDFANDEIGGLGEFLRNCYLEDLKRYRVIFIHIITYISRSQNHTANPGERTLIHPLHSSPPPMVRPNRDTRRRRRPAFSCVECRRRKVKCDRNNPCGQCVTHKLSSCTYAVMPQCSQGEVAPGAANQGAMAWQDAFSQSTPDASGAAAPVPSESPRLSRGPDPDRNHDTQQNINGVPDPCPPTSGTIHGTLSKTRVYGHGHWVSMLPFVEGVPVVDLDMQSSGSGSLASSEHLSVIAECKELARDIKKHQPSRSPLSPNISELLPDRPVMDELVQLYLGTFESCYRILHIGLFQSAYQDYLRQPQEARSSFVVKLLLLMAIAAPLRSNHKDNQLAARAKTWIHISQGWLSGPSEKNRLTIDGIQIHCLLLLARQINRVGADLVWISAGSLMRMAIQMGLHQDPRHLGSMSLLHAELRRRLWYTVLELNIQAALDSGMSPMITTADYNTKPPSNLDDADLLAAHAEGVPIKPASSATQSSYQRLLANSLTLRLEATRVINNLQDEPSYDQVLRLAKDLAAECRNSTNSVGHHIATASGLFTDPQPTLTQFKHNFYEHHLSRFLLSLHFPYAVKSKFNPLYSYSQKVCLETALDLVSLLDDDIYHRLLLSGGAMYRDIVTRGAVVIFLELISQLEANNSLFSRQRNRARREPLLNAARRVVQYTHDRLWHGETNVQGYVYASTAMAQVEALLDGVPIKEAIASATGRSLVVCRDILKSIAAHSSSTDEAHQRPLSYLYADNEPTPTVADANFEFLNNGAISFDISEPYFLQQWAGQSWPGSPPGTSGEPEQLSSLDNEDLNRASTMANNISFIQDAEAG</sequence>
<dbReference type="GO" id="GO:0000978">
    <property type="term" value="F:RNA polymerase II cis-regulatory region sequence-specific DNA binding"/>
    <property type="evidence" value="ECO:0007669"/>
    <property type="project" value="TreeGrafter"/>
</dbReference>
<keyword evidence="10" id="KW-1185">Reference proteome</keyword>
<dbReference type="PANTHER" id="PTHR31944:SF129">
    <property type="entry name" value="ASPYRIDONES CLUSTER REGULATOR APDR-RELATED"/>
    <property type="match status" value="1"/>
</dbReference>
<dbReference type="SMART" id="SM00906">
    <property type="entry name" value="Fungal_trans"/>
    <property type="match status" value="1"/>
</dbReference>
<accession>A0A1L9RT63</accession>
<dbReference type="InterPro" id="IPR001138">
    <property type="entry name" value="Zn2Cys6_DnaBD"/>
</dbReference>
<evidence type="ECO:0000256" key="4">
    <source>
        <dbReference type="ARBA" id="ARBA00023125"/>
    </source>
</evidence>
<evidence type="ECO:0000256" key="3">
    <source>
        <dbReference type="ARBA" id="ARBA00023015"/>
    </source>
</evidence>
<dbReference type="RefSeq" id="XP_040691798.1">
    <property type="nucleotide sequence ID" value="XM_040839329.1"/>
</dbReference>
<dbReference type="GO" id="GO:0008270">
    <property type="term" value="F:zinc ion binding"/>
    <property type="evidence" value="ECO:0007669"/>
    <property type="project" value="InterPro"/>
</dbReference>
<dbReference type="GO" id="GO:0001228">
    <property type="term" value="F:DNA-binding transcription activator activity, RNA polymerase II-specific"/>
    <property type="evidence" value="ECO:0007669"/>
    <property type="project" value="TreeGrafter"/>
</dbReference>
<dbReference type="PANTHER" id="PTHR31944">
    <property type="entry name" value="HEME-RESPONSIVE ZINC FINGER TRANSCRIPTION FACTOR HAP1"/>
    <property type="match status" value="1"/>
</dbReference>
<dbReference type="GO" id="GO:0006351">
    <property type="term" value="P:DNA-templated transcription"/>
    <property type="evidence" value="ECO:0007669"/>
    <property type="project" value="InterPro"/>
</dbReference>
<feature type="region of interest" description="Disordered" evidence="7">
    <location>
        <begin position="213"/>
        <end position="263"/>
    </location>
</feature>
<keyword evidence="5" id="KW-0804">Transcription</keyword>
<evidence type="ECO:0000313" key="9">
    <source>
        <dbReference type="EMBL" id="OJJ38122.1"/>
    </source>
</evidence>
<dbReference type="EMBL" id="KV878210">
    <property type="protein sequence ID" value="OJJ38122.1"/>
    <property type="molecule type" value="Genomic_DNA"/>
</dbReference>
<evidence type="ECO:0000256" key="5">
    <source>
        <dbReference type="ARBA" id="ARBA00023163"/>
    </source>
</evidence>
<evidence type="ECO:0000313" key="10">
    <source>
        <dbReference type="Proteomes" id="UP000184383"/>
    </source>
</evidence>
<protein>
    <recommendedName>
        <fullName evidence="8">Zn(2)-C6 fungal-type domain-containing protein</fullName>
    </recommendedName>
</protein>
<keyword evidence="1" id="KW-0479">Metal-binding</keyword>
<dbReference type="InterPro" id="IPR036864">
    <property type="entry name" value="Zn2-C6_fun-type_DNA-bd_sf"/>
</dbReference>
<keyword evidence="6" id="KW-0539">Nucleus</keyword>
<feature type="region of interest" description="Disordered" evidence="7">
    <location>
        <begin position="127"/>
        <end position="148"/>
    </location>
</feature>
<dbReference type="PROSITE" id="PS50048">
    <property type="entry name" value="ZN2_CY6_FUNGAL_2"/>
    <property type="match status" value="1"/>
</dbReference>
<dbReference type="VEuPathDB" id="FungiDB:ASPWEDRAFT_734247"/>
<feature type="domain" description="Zn(2)-C6 fungal-type" evidence="8">
    <location>
        <begin position="155"/>
        <end position="185"/>
    </location>
</feature>